<evidence type="ECO:0000313" key="2">
    <source>
        <dbReference type="EMBL" id="KAG7050181.1"/>
    </source>
</evidence>
<comment type="caution">
    <text evidence="2">The sequence shown here is derived from an EMBL/GenBank/DDBJ whole genome shotgun (WGS) entry which is preliminary data.</text>
</comment>
<evidence type="ECO:0000259" key="1">
    <source>
        <dbReference type="Pfam" id="PF20150"/>
    </source>
</evidence>
<dbReference type="InterPro" id="IPR045518">
    <property type="entry name" value="2EXR"/>
</dbReference>
<dbReference type="EMBL" id="JAESDN010000005">
    <property type="protein sequence ID" value="KAG7050181.1"/>
    <property type="molecule type" value="Genomic_DNA"/>
</dbReference>
<sequence length="628" mass="70969">MLNQPTLSAFVSFARSQSLKQTTFEPRTHLIDRALRSPSLPSSSVALGKLLTTSAPLPMPPLPRTGPGQRLGMASRLPSRWNPAVTLQRRGSPAPCYALTSAVCKQQSPVAFPHVSLSSLSRSSLSRLSFFLRTRFEHTSRSASEQPRLIGVVPSANLINLRKLLVPGLQDKLPSPTLHPGAILETNSYPHLCEISRAASRNVKRVGIAVLYFNANLPVGDVRLVPLRVCWLLRAYEVSAQSLRCAAAVRVVGSRRSLKLLAPPARDHPALKKIDRQVPKPPALSLCCDATRPQRHTEINMPSTLFSSFSKEFSSPTTTPGEAFPMMKLPVEIRLMIWEYALPEARVYEVMDSPNASQKTPAAAGLMFANVRDEPPPALGAVCHETRVYVLQRYRPLALSATTKYVDLSRDILLLEPYLLVKRLLRTLQFFSQIPLVRDNLSRLAFGTSYGLYTGICHPVLSWKVSKSNITTLLARLAKFPRLRKLVFVVHQEFQFDFDIRPPYATSHMNYPDPQRPQLVHQGYRFKFDIESQLNYTQPRHPHSNQFLYYPLDVDDDKDDCFDKDDLENEGDLFESWPTNDDWRRFRRRFQRSIHLVGKGSPGCQRPKVMPKLEGASLLWKYSKAQHY</sequence>
<dbReference type="Pfam" id="PF20150">
    <property type="entry name" value="2EXR"/>
    <property type="match status" value="1"/>
</dbReference>
<feature type="domain" description="2EXR" evidence="1">
    <location>
        <begin position="327"/>
        <end position="413"/>
    </location>
</feature>
<name>A0A9P7UCK9_9PEZI</name>
<dbReference type="AlphaFoldDB" id="A0A9P7UCK9"/>
<reference evidence="2" key="1">
    <citation type="submission" date="2021-05" db="EMBL/GenBank/DDBJ databases">
        <title>Comparative genomics of three Colletotrichum scovillei strains and genetic complementation revealed genes involved fungal growth and virulence on chili pepper.</title>
        <authorList>
            <person name="Hsieh D.-K."/>
            <person name="Chuang S.-C."/>
            <person name="Chen C.-Y."/>
            <person name="Chao Y.-T."/>
            <person name="Lu M.-Y.J."/>
            <person name="Lee M.-H."/>
            <person name="Shih M.-C."/>
        </authorList>
    </citation>
    <scope>NUCLEOTIDE SEQUENCE</scope>
    <source>
        <strain evidence="2">Coll-153</strain>
    </source>
</reference>
<dbReference type="PANTHER" id="PTHR35910">
    <property type="entry name" value="2EXR DOMAIN-CONTAINING PROTEIN"/>
    <property type="match status" value="1"/>
</dbReference>
<dbReference type="PANTHER" id="PTHR35910:SF6">
    <property type="entry name" value="2EXR DOMAIN-CONTAINING PROTEIN"/>
    <property type="match status" value="1"/>
</dbReference>
<evidence type="ECO:0000313" key="3">
    <source>
        <dbReference type="Proteomes" id="UP000699042"/>
    </source>
</evidence>
<protein>
    <recommendedName>
        <fullName evidence="1">2EXR domain-containing protein</fullName>
    </recommendedName>
</protein>
<gene>
    <name evidence="2" type="ORF">JMJ77_012933</name>
</gene>
<accession>A0A9P7UCK9</accession>
<keyword evidence="3" id="KW-1185">Reference proteome</keyword>
<organism evidence="2 3">
    <name type="scientific">Colletotrichum scovillei</name>
    <dbReference type="NCBI Taxonomy" id="1209932"/>
    <lineage>
        <taxon>Eukaryota</taxon>
        <taxon>Fungi</taxon>
        <taxon>Dikarya</taxon>
        <taxon>Ascomycota</taxon>
        <taxon>Pezizomycotina</taxon>
        <taxon>Sordariomycetes</taxon>
        <taxon>Hypocreomycetidae</taxon>
        <taxon>Glomerellales</taxon>
        <taxon>Glomerellaceae</taxon>
        <taxon>Colletotrichum</taxon>
        <taxon>Colletotrichum acutatum species complex</taxon>
    </lineage>
</organism>
<dbReference type="Proteomes" id="UP000699042">
    <property type="component" value="Unassembled WGS sequence"/>
</dbReference>
<proteinExistence type="predicted"/>